<gene>
    <name evidence="1" type="ordered locus">CPS_4109</name>
</gene>
<reference evidence="1" key="1">
    <citation type="journal article" date="2005" name="Proc. Natl. Acad. Sci. U.S.A.">
        <title>The psychrophilic lifestyle as revealed by the genome sequence of Colwellia psychrerythraea 34H through genomic and proteomic analyses.</title>
        <authorList>
            <person name="Methe B.A."/>
            <person name="Nelson K.E."/>
            <person name="Deming J.W."/>
            <person name="Momen B."/>
            <person name="Melamud E."/>
            <person name="Zhang X."/>
            <person name="Moult J."/>
            <person name="Madupu R."/>
            <person name="Nelson W.C."/>
            <person name="Dodson R.J."/>
            <person name="Brinkac L.M."/>
            <person name="Daugherty S.C."/>
            <person name="Durkin A.S."/>
            <person name="DeBoy R.T."/>
            <person name="Kolonay J.F."/>
            <person name="Sullivan S.A."/>
            <person name="Zhou L."/>
            <person name="Davidsen T.M."/>
            <person name="Wu M."/>
            <person name="Huston A.L."/>
            <person name="Lewis M."/>
            <person name="Weaver B."/>
            <person name="Weidman J.F."/>
            <person name="Khouri H."/>
            <person name="Utterback T.R."/>
            <person name="Feldblyum T.V."/>
            <person name="Fraser C.M."/>
        </authorList>
    </citation>
    <scope>NUCLEOTIDE SEQUENCE [LARGE SCALE GENOMIC DNA]</scope>
    <source>
        <strain evidence="1">34H</strain>
    </source>
</reference>
<dbReference type="EMBL" id="CP000083">
    <property type="protein sequence ID" value="AAZ25764.1"/>
    <property type="molecule type" value="Genomic_DNA"/>
</dbReference>
<dbReference type="HOGENOM" id="CLU_3024289_0_0_6"/>
<accession>Q47WQ8</accession>
<dbReference type="KEGG" id="cps:CPS_4109"/>
<evidence type="ECO:0000313" key="2">
    <source>
        <dbReference type="Proteomes" id="UP000000547"/>
    </source>
</evidence>
<organism evidence="1 2">
    <name type="scientific">Colwellia psychrerythraea (strain 34H / ATCC BAA-681)</name>
    <name type="common">Vibrio psychroerythus</name>
    <dbReference type="NCBI Taxonomy" id="167879"/>
    <lineage>
        <taxon>Bacteria</taxon>
        <taxon>Pseudomonadati</taxon>
        <taxon>Pseudomonadota</taxon>
        <taxon>Gammaproteobacteria</taxon>
        <taxon>Alteromonadales</taxon>
        <taxon>Colwelliaceae</taxon>
        <taxon>Colwellia</taxon>
    </lineage>
</organism>
<dbReference type="AlphaFoldDB" id="Q47WQ8"/>
<sequence length="55" mass="6409">MVWVYIKSNKLMPLLFSKHAPKGKFKNLIYGVIVFDKAKAILFNLCLVYKAFDSR</sequence>
<evidence type="ECO:0000313" key="1">
    <source>
        <dbReference type="EMBL" id="AAZ25764.1"/>
    </source>
</evidence>
<name>Q47WQ8_COLP3</name>
<protein>
    <submittedName>
        <fullName evidence="1">Uncharacterized protein</fullName>
    </submittedName>
</protein>
<proteinExistence type="predicted"/>
<dbReference type="Proteomes" id="UP000000547">
    <property type="component" value="Chromosome"/>
</dbReference>